<dbReference type="EMBL" id="GDHC01008167">
    <property type="protein sequence ID" value="JAQ10462.1"/>
    <property type="molecule type" value="Transcribed_RNA"/>
</dbReference>
<accession>A0A146LUR4</accession>
<feature type="non-terminal residue" evidence="1">
    <location>
        <position position="1"/>
    </location>
</feature>
<reference evidence="1" key="1">
    <citation type="journal article" date="2016" name="Gigascience">
        <title>De novo construction of an expanded transcriptome assembly for the western tarnished plant bug, Lygus hesperus.</title>
        <authorList>
            <person name="Tassone E.E."/>
            <person name="Geib S.M."/>
            <person name="Hall B."/>
            <person name="Fabrick J.A."/>
            <person name="Brent C.S."/>
            <person name="Hull J.J."/>
        </authorList>
    </citation>
    <scope>NUCLEOTIDE SEQUENCE</scope>
</reference>
<sequence length="192" mass="20747">LNQLPMMTPQGIVPHGAGATGMYPGMMHHQGLSKPPAAMPTPQQQQQLFAQQQMFTQAQLAGMPPPPPHMPGMPPLRMGGAAAGGPTPLLHPRQMMMHPNDPHVASLAQQSANPAATMLTQPPTQSQPQLTPEEHALLTNLANLNQVERDRLQSAIRLTPEQLDRVGERQPSIKKLVLFIRQLAAKGVPLPL</sequence>
<name>A0A146LUR4_LYGHE</name>
<dbReference type="AlphaFoldDB" id="A0A146LUR4"/>
<organism evidence="1">
    <name type="scientific">Lygus hesperus</name>
    <name type="common">Western plant bug</name>
    <dbReference type="NCBI Taxonomy" id="30085"/>
    <lineage>
        <taxon>Eukaryota</taxon>
        <taxon>Metazoa</taxon>
        <taxon>Ecdysozoa</taxon>
        <taxon>Arthropoda</taxon>
        <taxon>Hexapoda</taxon>
        <taxon>Insecta</taxon>
        <taxon>Pterygota</taxon>
        <taxon>Neoptera</taxon>
        <taxon>Paraneoptera</taxon>
        <taxon>Hemiptera</taxon>
        <taxon>Heteroptera</taxon>
        <taxon>Panheteroptera</taxon>
        <taxon>Cimicomorpha</taxon>
        <taxon>Miridae</taxon>
        <taxon>Mirini</taxon>
        <taxon>Lygus</taxon>
    </lineage>
</organism>
<proteinExistence type="predicted"/>
<evidence type="ECO:0008006" key="2">
    <source>
        <dbReference type="Google" id="ProtNLM"/>
    </source>
</evidence>
<gene>
    <name evidence="1" type="ORF">g.99336</name>
</gene>
<protein>
    <recommendedName>
        <fullName evidence="2">Cleavage stimulation factor subunit 2</fullName>
    </recommendedName>
</protein>
<evidence type="ECO:0000313" key="1">
    <source>
        <dbReference type="EMBL" id="JAQ10462.1"/>
    </source>
</evidence>